<dbReference type="InterPro" id="IPR047722">
    <property type="entry name" value="STM4015-like"/>
</dbReference>
<name>A0A0B5EU37_STRA4</name>
<sequence length="320" mass="34667">MILGEHLQELHGLPAFTFPGPDEEPGAALPDAAAVAWRIASDVYDSEEPWEAAFARFLGAVDTTRVRALIIGAWEEAYENSSAEVIASLVAAKEQLPALRSLFLGDMGSEECEISWIVQSDVAPLLDAFPELEEFGVRGGTELAFSAVRHEKLRALTVQTGGLPATVVRGIAACRLPELRHLDLWLGDAQYGGDAEVEDLDPFLVGAGFPRLEHLALRNSQFQDEIAASCATAPVVPRLSVLDLSMGLLTDKGATALIEGQPLTHLSKLDLHYHYLSEEVKERIRETLQPSGVLLDLDEGGADSYEDDDGTVHRYVAVAE</sequence>
<accession>A0A0B5EU37</accession>
<dbReference type="InterPro" id="IPR032675">
    <property type="entry name" value="LRR_dom_sf"/>
</dbReference>
<organism evidence="1 2">
    <name type="scientific">Streptomyces albus (strain ATCC 21838 / DSM 41398 / FERM P-419 / JCM 4703 / NBRC 107858)</name>
    <dbReference type="NCBI Taxonomy" id="1081613"/>
    <lineage>
        <taxon>Bacteria</taxon>
        <taxon>Bacillati</taxon>
        <taxon>Actinomycetota</taxon>
        <taxon>Actinomycetes</taxon>
        <taxon>Kitasatosporales</taxon>
        <taxon>Streptomycetaceae</taxon>
        <taxon>Streptomyces</taxon>
    </lineage>
</organism>
<protein>
    <recommendedName>
        <fullName evidence="3">Cytoplasmic protein</fullName>
    </recommendedName>
</protein>
<evidence type="ECO:0000313" key="2">
    <source>
        <dbReference type="Proteomes" id="UP000031523"/>
    </source>
</evidence>
<keyword evidence="2" id="KW-1185">Reference proteome</keyword>
<evidence type="ECO:0000313" key="1">
    <source>
        <dbReference type="EMBL" id="AJE82236.1"/>
    </source>
</evidence>
<proteinExistence type="predicted"/>
<dbReference type="Gene3D" id="3.80.10.10">
    <property type="entry name" value="Ribonuclease Inhibitor"/>
    <property type="match status" value="1"/>
</dbReference>
<evidence type="ECO:0008006" key="3">
    <source>
        <dbReference type="Google" id="ProtNLM"/>
    </source>
</evidence>
<dbReference type="KEGG" id="sals:SLNWT_1860"/>
<gene>
    <name evidence="1" type="ORF">SLNWT_1860</name>
</gene>
<dbReference type="AlphaFoldDB" id="A0A0B5EU37"/>
<dbReference type="SUPFAM" id="SSF52047">
    <property type="entry name" value="RNI-like"/>
    <property type="match status" value="1"/>
</dbReference>
<dbReference type="Proteomes" id="UP000031523">
    <property type="component" value="Chromosome"/>
</dbReference>
<reference evidence="1 2" key="1">
    <citation type="submission" date="2015-01" db="EMBL/GenBank/DDBJ databases">
        <title>Enhanced salinomycin production by adjusting the supply of polyketide extender units in Streptomyce albus DSM 41398.</title>
        <authorList>
            <person name="Lu C."/>
        </authorList>
    </citation>
    <scope>NUCLEOTIDE SEQUENCE [LARGE SCALE GENOMIC DNA]</scope>
    <source>
        <strain evidence="2">ATCC 21838 / DSM 41398 / FERM P-419 / JCM 4703 / NBRC 107858</strain>
    </source>
</reference>
<dbReference type="NCBIfam" id="NF038076">
    <property type="entry name" value="fam_STM4015"/>
    <property type="match status" value="1"/>
</dbReference>
<dbReference type="EMBL" id="CP010519">
    <property type="protein sequence ID" value="AJE82236.1"/>
    <property type="molecule type" value="Genomic_DNA"/>
</dbReference>